<dbReference type="eggNOG" id="arCOG01637">
    <property type="taxonomic scope" value="Archaea"/>
</dbReference>
<evidence type="ECO:0000256" key="5">
    <source>
        <dbReference type="ARBA" id="ARBA00047622"/>
    </source>
</evidence>
<sequence>MDQKAFEIFIPTCSPMDVTLICSMFEGLPRQGPGLDEATAFAFSFLPPDAKRGKILDIGCGSGMQDLTLARICPDCQITATDLHQPFLDDLTRRAQKAGLDGRITTRRASMDNLPFDEKSFDIIWAEGSAFIIGILPALQTWKKFLKPGGYMMISDCTWFTDSPSEECAQFMHEISPDMPTVAQAEEMIRAEGYSLVGSFRLPDTGWYTHYYNPLAARLGMLKEKYAGNQDAQFIIQGLEMEMNIFRKYSKEYGYTYFIMKKSQ</sequence>
<accession>Q2FQI7</accession>
<dbReference type="EnsemblBacteria" id="ABD41411">
    <property type="protein sequence ID" value="ABD41411"/>
    <property type="gene ID" value="Mhun_1685"/>
</dbReference>
<comment type="pathway">
    <text evidence="4">Phospholipid metabolism.</text>
</comment>
<dbReference type="RefSeq" id="WP_011448676.1">
    <property type="nucleotide sequence ID" value="NC_007796.1"/>
</dbReference>
<dbReference type="AlphaFoldDB" id="Q2FQI7"/>
<keyword evidence="2" id="KW-0489">Methyltransferase</keyword>
<protein>
    <recommendedName>
        <fullName evidence="6">Methyltransferase domain-containing protein</fullName>
    </recommendedName>
</protein>
<evidence type="ECO:0000259" key="6">
    <source>
        <dbReference type="Pfam" id="PF13649"/>
    </source>
</evidence>
<evidence type="ECO:0000256" key="2">
    <source>
        <dbReference type="ARBA" id="ARBA00022603"/>
    </source>
</evidence>
<dbReference type="EMBL" id="CP000254">
    <property type="protein sequence ID" value="ABD41411.1"/>
    <property type="molecule type" value="Genomic_DNA"/>
</dbReference>
<organism evidence="7 8">
    <name type="scientific">Methanospirillum hungatei JF-1 (strain ATCC 27890 / DSM 864 / NBRC 100397 / JF-1)</name>
    <dbReference type="NCBI Taxonomy" id="323259"/>
    <lineage>
        <taxon>Archaea</taxon>
        <taxon>Methanobacteriati</taxon>
        <taxon>Methanobacteriota</taxon>
        <taxon>Stenosarchaea group</taxon>
        <taxon>Methanomicrobia</taxon>
        <taxon>Methanomicrobiales</taxon>
        <taxon>Methanospirillaceae</taxon>
        <taxon>Methanospirillum</taxon>
    </lineage>
</organism>
<comment type="catalytic activity">
    <reaction evidence="5">
        <text>phosphoethanolamine + S-adenosyl-L-methionine = N-methylethanolamine phosphate + S-adenosyl-L-homocysteine + H(+)</text>
        <dbReference type="Rhea" id="RHEA:20365"/>
        <dbReference type="ChEBI" id="CHEBI:15378"/>
        <dbReference type="ChEBI" id="CHEBI:57781"/>
        <dbReference type="ChEBI" id="CHEBI:57856"/>
        <dbReference type="ChEBI" id="CHEBI:58190"/>
        <dbReference type="ChEBI" id="CHEBI:59789"/>
        <dbReference type="EC" id="2.1.1.103"/>
    </reaction>
    <physiologicalReaction direction="left-to-right" evidence="5">
        <dbReference type="Rhea" id="RHEA:20366"/>
    </physiologicalReaction>
</comment>
<reference evidence="8" key="1">
    <citation type="journal article" date="2016" name="Stand. Genomic Sci.">
        <title>Complete genome sequence of Methanospirillum hungatei type strain JF1.</title>
        <authorList>
            <person name="Gunsalus R.P."/>
            <person name="Cook L.E."/>
            <person name="Crable B."/>
            <person name="Rohlin L."/>
            <person name="McDonald E."/>
            <person name="Mouttaki H."/>
            <person name="Sieber J.R."/>
            <person name="Poweleit N."/>
            <person name="Zhou H."/>
            <person name="Lapidus A.L."/>
            <person name="Daligault H.E."/>
            <person name="Land M."/>
            <person name="Gilna P."/>
            <person name="Ivanova N."/>
            <person name="Kyrpides N."/>
            <person name="Culley D.E."/>
            <person name="McInerney M.J."/>
        </authorList>
    </citation>
    <scope>NUCLEOTIDE SEQUENCE [LARGE SCALE GENOMIC DNA]</scope>
    <source>
        <strain evidence="8">ATCC 27890 / DSM 864 / NBRC 100397 / JF-1</strain>
    </source>
</reference>
<comment type="pathway">
    <text evidence="1">Lipid metabolism.</text>
</comment>
<dbReference type="Proteomes" id="UP000001941">
    <property type="component" value="Chromosome"/>
</dbReference>
<dbReference type="CDD" id="cd02440">
    <property type="entry name" value="AdoMet_MTases"/>
    <property type="match status" value="1"/>
</dbReference>
<feature type="domain" description="Methyltransferase" evidence="6">
    <location>
        <begin position="55"/>
        <end position="150"/>
    </location>
</feature>
<dbReference type="InterPro" id="IPR041698">
    <property type="entry name" value="Methyltransf_25"/>
</dbReference>
<evidence type="ECO:0000256" key="3">
    <source>
        <dbReference type="ARBA" id="ARBA00022679"/>
    </source>
</evidence>
<keyword evidence="8" id="KW-1185">Reference proteome</keyword>
<evidence type="ECO:0000313" key="7">
    <source>
        <dbReference type="EMBL" id="ABD41411.1"/>
    </source>
</evidence>
<dbReference type="SUPFAM" id="SSF53335">
    <property type="entry name" value="S-adenosyl-L-methionine-dependent methyltransferases"/>
    <property type="match status" value="1"/>
</dbReference>
<dbReference type="KEGG" id="mhu:Mhun_1685"/>
<dbReference type="InterPro" id="IPR029063">
    <property type="entry name" value="SAM-dependent_MTases_sf"/>
</dbReference>
<dbReference type="STRING" id="323259.Mhun_1685"/>
<evidence type="ECO:0000313" key="8">
    <source>
        <dbReference type="Proteomes" id="UP000001941"/>
    </source>
</evidence>
<name>Q2FQI7_METHJ</name>
<dbReference type="GO" id="GO:0000234">
    <property type="term" value="F:phosphoethanolamine N-methyltransferase activity"/>
    <property type="evidence" value="ECO:0007669"/>
    <property type="project" value="UniProtKB-EC"/>
</dbReference>
<dbReference type="Pfam" id="PF13649">
    <property type="entry name" value="Methyltransf_25"/>
    <property type="match status" value="1"/>
</dbReference>
<dbReference type="HOGENOM" id="CLU_073559_0_0_2"/>
<dbReference type="InParanoid" id="Q2FQI7"/>
<dbReference type="GeneID" id="3925036"/>
<dbReference type="PANTHER" id="PTHR44307:SF2">
    <property type="entry name" value="PHOSPHOETHANOLAMINE METHYLTRANSFERASE ISOFORM X1"/>
    <property type="match status" value="1"/>
</dbReference>
<dbReference type="PANTHER" id="PTHR44307">
    <property type="entry name" value="PHOSPHOETHANOLAMINE METHYLTRANSFERASE"/>
    <property type="match status" value="1"/>
</dbReference>
<evidence type="ECO:0000256" key="4">
    <source>
        <dbReference type="ARBA" id="ARBA00025707"/>
    </source>
</evidence>
<evidence type="ECO:0000256" key="1">
    <source>
        <dbReference type="ARBA" id="ARBA00005189"/>
    </source>
</evidence>
<dbReference type="GO" id="GO:0032259">
    <property type="term" value="P:methylation"/>
    <property type="evidence" value="ECO:0007669"/>
    <property type="project" value="UniProtKB-KW"/>
</dbReference>
<proteinExistence type="predicted"/>
<gene>
    <name evidence="7" type="ordered locus">Mhun_1685</name>
</gene>
<keyword evidence="3" id="KW-0808">Transferase</keyword>
<dbReference type="Gene3D" id="3.40.50.150">
    <property type="entry name" value="Vaccinia Virus protein VP39"/>
    <property type="match status" value="1"/>
</dbReference>